<name>A0ABQ9CKG2_9PASS</name>
<evidence type="ECO:0000313" key="2">
    <source>
        <dbReference type="EMBL" id="KAJ7404072.1"/>
    </source>
</evidence>
<feature type="compositionally biased region" description="Acidic residues" evidence="1">
    <location>
        <begin position="40"/>
        <end position="86"/>
    </location>
</feature>
<dbReference type="Proteomes" id="UP001145742">
    <property type="component" value="Unassembled WGS sequence"/>
</dbReference>
<organism evidence="2 3">
    <name type="scientific">Willisornis vidua</name>
    <name type="common">Xingu scale-backed antbird</name>
    <dbReference type="NCBI Taxonomy" id="1566151"/>
    <lineage>
        <taxon>Eukaryota</taxon>
        <taxon>Metazoa</taxon>
        <taxon>Chordata</taxon>
        <taxon>Craniata</taxon>
        <taxon>Vertebrata</taxon>
        <taxon>Euteleostomi</taxon>
        <taxon>Archelosauria</taxon>
        <taxon>Archosauria</taxon>
        <taxon>Dinosauria</taxon>
        <taxon>Saurischia</taxon>
        <taxon>Theropoda</taxon>
        <taxon>Coelurosauria</taxon>
        <taxon>Aves</taxon>
        <taxon>Neognathae</taxon>
        <taxon>Neoaves</taxon>
        <taxon>Telluraves</taxon>
        <taxon>Australaves</taxon>
        <taxon>Passeriformes</taxon>
        <taxon>Thamnophilidae</taxon>
        <taxon>Willisornis</taxon>
    </lineage>
</organism>
<reference evidence="2" key="1">
    <citation type="submission" date="2019-10" db="EMBL/GenBank/DDBJ databases">
        <authorList>
            <person name="Soares A.E.R."/>
            <person name="Aleixo A."/>
            <person name="Schneider P."/>
            <person name="Miyaki C.Y."/>
            <person name="Schneider M.P."/>
            <person name="Mello C."/>
            <person name="Vasconcelos A.T.R."/>
        </authorList>
    </citation>
    <scope>NUCLEOTIDE SEQUENCE</scope>
    <source>
        <tissue evidence="2">Muscle</tissue>
    </source>
</reference>
<keyword evidence="3" id="KW-1185">Reference proteome</keyword>
<dbReference type="EMBL" id="WHWB01034791">
    <property type="protein sequence ID" value="KAJ7404072.1"/>
    <property type="molecule type" value="Genomic_DNA"/>
</dbReference>
<dbReference type="PANTHER" id="PTHR38491:SF1">
    <property type="entry name" value="REGULATOR OF HEMOGLOBINIZATION AND ERYTHROID CELL EXPANSION PROTEIN"/>
    <property type="match status" value="1"/>
</dbReference>
<protein>
    <submittedName>
        <fullName evidence="2">Uncharacterized protein</fullName>
    </submittedName>
</protein>
<evidence type="ECO:0000256" key="1">
    <source>
        <dbReference type="SAM" id="MobiDB-lite"/>
    </source>
</evidence>
<comment type="caution">
    <text evidence="2">The sequence shown here is derived from an EMBL/GenBank/DDBJ whole genome shotgun (WGS) entry which is preliminary data.</text>
</comment>
<evidence type="ECO:0000313" key="3">
    <source>
        <dbReference type="Proteomes" id="UP001145742"/>
    </source>
</evidence>
<gene>
    <name evidence="2" type="ORF">WISP_147538</name>
</gene>
<dbReference type="PANTHER" id="PTHR38491">
    <property type="entry name" value="REGULATOR OF HEMOGLOBINIZATION AND ERYTHROID CELL EXPANSION PROTEIN"/>
    <property type="match status" value="1"/>
</dbReference>
<accession>A0ABQ9CKG2</accession>
<feature type="compositionally biased region" description="Basic residues" evidence="1">
    <location>
        <begin position="1"/>
        <end position="11"/>
    </location>
</feature>
<feature type="compositionally biased region" description="Basic and acidic residues" evidence="1">
    <location>
        <begin position="22"/>
        <end position="32"/>
    </location>
</feature>
<dbReference type="Pfam" id="PF15763">
    <property type="entry name" value="DUF4692"/>
    <property type="match status" value="1"/>
</dbReference>
<dbReference type="InterPro" id="IPR031517">
    <property type="entry name" value="RHEX-like"/>
</dbReference>
<proteinExistence type="predicted"/>
<feature type="region of interest" description="Disordered" evidence="1">
    <location>
        <begin position="1"/>
        <end position="93"/>
    </location>
</feature>
<sequence>MSHWPRPRRGRAGTAGSGALGLRDKQEAELQHRHVKHGEDDEDKDDDKDKDDEDEDDEGDEEEDDEDEGEDGEDDEDEDDEDEDEDAQKIGTKSLYFIQTFSSLYGIHLGKGSEENINYSSLVFPGKGHGPGCDRDYENMKAGMDYVNVDPEKRKAHPWPCSSSVASKPVEYTEVKL</sequence>